<dbReference type="Gene3D" id="1.10.10.10">
    <property type="entry name" value="Winged helix-like DNA-binding domain superfamily/Winged helix DNA-binding domain"/>
    <property type="match status" value="1"/>
</dbReference>
<evidence type="ECO:0000256" key="3">
    <source>
        <dbReference type="ARBA" id="ARBA00023163"/>
    </source>
</evidence>
<feature type="domain" description="HTH iclR-type" evidence="5">
    <location>
        <begin position="32"/>
        <end position="94"/>
    </location>
</feature>
<dbReference type="Proteomes" id="UP000244571">
    <property type="component" value="Chromosome"/>
</dbReference>
<dbReference type="PANTHER" id="PTHR30136">
    <property type="entry name" value="HELIX-TURN-HELIX TRANSCRIPTIONAL REGULATOR, ICLR FAMILY"/>
    <property type="match status" value="1"/>
</dbReference>
<feature type="compositionally biased region" description="Polar residues" evidence="4">
    <location>
        <begin position="1"/>
        <end position="15"/>
    </location>
</feature>
<protein>
    <submittedName>
        <fullName evidence="7">IclR family transcriptional regulator</fullName>
    </submittedName>
</protein>
<evidence type="ECO:0000313" key="8">
    <source>
        <dbReference type="Proteomes" id="UP000244571"/>
    </source>
</evidence>
<dbReference type="Pfam" id="PF01614">
    <property type="entry name" value="IclR_C"/>
    <property type="match status" value="1"/>
</dbReference>
<feature type="domain" description="IclR-ED" evidence="6">
    <location>
        <begin position="95"/>
        <end position="276"/>
    </location>
</feature>
<evidence type="ECO:0000313" key="7">
    <source>
        <dbReference type="EMBL" id="AWB32520.1"/>
    </source>
</evidence>
<dbReference type="PROSITE" id="PS51077">
    <property type="entry name" value="HTH_ICLR"/>
    <property type="match status" value="1"/>
</dbReference>
<dbReference type="InterPro" id="IPR050707">
    <property type="entry name" value="HTH_MetabolicPath_Reg"/>
</dbReference>
<evidence type="ECO:0000256" key="2">
    <source>
        <dbReference type="ARBA" id="ARBA00023125"/>
    </source>
</evidence>
<dbReference type="PROSITE" id="PS51078">
    <property type="entry name" value="ICLR_ED"/>
    <property type="match status" value="1"/>
</dbReference>
<reference evidence="7 8" key="1">
    <citation type="submission" date="2018-04" db="EMBL/GenBank/DDBJ databases">
        <title>Bordetella sp. HZ20 isolated from seawater.</title>
        <authorList>
            <person name="Sun C."/>
        </authorList>
    </citation>
    <scope>NUCLEOTIDE SEQUENCE [LARGE SCALE GENOMIC DNA]</scope>
    <source>
        <strain evidence="7 8">HZ20</strain>
    </source>
</reference>
<accession>A0A2R4XFD8</accession>
<dbReference type="KEGG" id="boz:DBV39_00965"/>
<dbReference type="InterPro" id="IPR014757">
    <property type="entry name" value="Tscrpt_reg_IclR_C"/>
</dbReference>
<evidence type="ECO:0000256" key="4">
    <source>
        <dbReference type="SAM" id="MobiDB-lite"/>
    </source>
</evidence>
<dbReference type="PANTHER" id="PTHR30136:SF33">
    <property type="entry name" value="TRANSCRIPTIONAL REGULATORY PROTEIN"/>
    <property type="match status" value="1"/>
</dbReference>
<dbReference type="InterPro" id="IPR036390">
    <property type="entry name" value="WH_DNA-bd_sf"/>
</dbReference>
<gene>
    <name evidence="7" type="ORF">DBV39_00965</name>
</gene>
<keyword evidence="3" id="KW-0804">Transcription</keyword>
<feature type="region of interest" description="Disordered" evidence="4">
    <location>
        <begin position="1"/>
        <end position="25"/>
    </location>
</feature>
<dbReference type="EMBL" id="CP028901">
    <property type="protein sequence ID" value="AWB32520.1"/>
    <property type="molecule type" value="Genomic_DNA"/>
</dbReference>
<dbReference type="GO" id="GO:0045892">
    <property type="term" value="P:negative regulation of DNA-templated transcription"/>
    <property type="evidence" value="ECO:0007669"/>
    <property type="project" value="TreeGrafter"/>
</dbReference>
<proteinExistence type="predicted"/>
<name>A0A2R4XFD8_9BURK</name>
<dbReference type="Pfam" id="PF09339">
    <property type="entry name" value="HTH_IclR"/>
    <property type="match status" value="1"/>
</dbReference>
<dbReference type="InterPro" id="IPR005471">
    <property type="entry name" value="Tscrpt_reg_IclR_N"/>
</dbReference>
<dbReference type="SUPFAM" id="SSF55781">
    <property type="entry name" value="GAF domain-like"/>
    <property type="match status" value="1"/>
</dbReference>
<dbReference type="InterPro" id="IPR036388">
    <property type="entry name" value="WH-like_DNA-bd_sf"/>
</dbReference>
<evidence type="ECO:0000256" key="1">
    <source>
        <dbReference type="ARBA" id="ARBA00023015"/>
    </source>
</evidence>
<keyword evidence="1" id="KW-0805">Transcription regulation</keyword>
<dbReference type="InterPro" id="IPR029016">
    <property type="entry name" value="GAF-like_dom_sf"/>
</dbReference>
<keyword evidence="8" id="KW-1185">Reference proteome</keyword>
<dbReference type="GO" id="GO:0003677">
    <property type="term" value="F:DNA binding"/>
    <property type="evidence" value="ECO:0007669"/>
    <property type="project" value="UniProtKB-KW"/>
</dbReference>
<dbReference type="SUPFAM" id="SSF46785">
    <property type="entry name" value="Winged helix' DNA-binding domain"/>
    <property type="match status" value="1"/>
</dbReference>
<keyword evidence="2" id="KW-0238">DNA-binding</keyword>
<organism evidence="7 8">
    <name type="scientific">Orrella marina</name>
    <dbReference type="NCBI Taxonomy" id="2163011"/>
    <lineage>
        <taxon>Bacteria</taxon>
        <taxon>Pseudomonadati</taxon>
        <taxon>Pseudomonadota</taxon>
        <taxon>Betaproteobacteria</taxon>
        <taxon>Burkholderiales</taxon>
        <taxon>Alcaligenaceae</taxon>
        <taxon>Orrella</taxon>
    </lineage>
</organism>
<dbReference type="AlphaFoldDB" id="A0A2R4XFD8"/>
<dbReference type="Gene3D" id="3.30.450.40">
    <property type="match status" value="1"/>
</dbReference>
<sequence>MAMESQGRSARSTLPVQADPVSSLPVENLSPNRSLQRGLMILRCFRPGLGALCNMDLVEKTGLPKATVSRLTKTLVNNGFLRRVAGSNEFRLSYSVLSLAHAVMLDSQVAHEALPLMQDLGEDRSINVGLSVRDELEMVYLHVVYGDSSRDSRRIEAGHRKPIEINAVGRSYLAALEKNEREALLRRCAARHPEDRWQRISCELDLAFQTFEREGYCSVVWNQATESIAVPLILTEGVFVTNVSFNINDYSHDEAVRLFVPALRQLGRVLQERLQDRALAACAP</sequence>
<dbReference type="GO" id="GO:0003700">
    <property type="term" value="F:DNA-binding transcription factor activity"/>
    <property type="evidence" value="ECO:0007669"/>
    <property type="project" value="TreeGrafter"/>
</dbReference>
<evidence type="ECO:0000259" key="5">
    <source>
        <dbReference type="PROSITE" id="PS51077"/>
    </source>
</evidence>
<evidence type="ECO:0000259" key="6">
    <source>
        <dbReference type="PROSITE" id="PS51078"/>
    </source>
</evidence>
<dbReference type="SMART" id="SM00346">
    <property type="entry name" value="HTH_ICLR"/>
    <property type="match status" value="1"/>
</dbReference>